<evidence type="ECO:0000256" key="9">
    <source>
        <dbReference type="ARBA" id="ARBA00033342"/>
    </source>
</evidence>
<dbReference type="Gene3D" id="2.70.98.90">
    <property type="match status" value="1"/>
</dbReference>
<feature type="compositionally biased region" description="Low complexity" evidence="10">
    <location>
        <begin position="24"/>
        <end position="44"/>
    </location>
</feature>
<comment type="subcellular location">
    <subcellularLocation>
        <location evidence="1">Cell membrane</location>
        <topology evidence="1">Multi-pass membrane protein</topology>
    </subcellularLocation>
</comment>
<name>A0A4U8YUK6_METTU</name>
<evidence type="ECO:0000256" key="1">
    <source>
        <dbReference type="ARBA" id="ARBA00004651"/>
    </source>
</evidence>
<keyword evidence="5" id="KW-1003">Cell membrane</keyword>
<dbReference type="InterPro" id="IPR028053">
    <property type="entry name" value="Membr_insert_YidC_N"/>
</dbReference>
<dbReference type="GO" id="GO:0015031">
    <property type="term" value="P:protein transport"/>
    <property type="evidence" value="ECO:0007669"/>
    <property type="project" value="UniProtKB-KW"/>
</dbReference>
<dbReference type="GO" id="GO:0005886">
    <property type="term" value="C:plasma membrane"/>
    <property type="evidence" value="ECO:0007669"/>
    <property type="project" value="UniProtKB-SubCell"/>
</dbReference>
<reference evidence="12 13" key="1">
    <citation type="submission" date="2019-03" db="EMBL/GenBank/DDBJ databases">
        <authorList>
            <person name="Kox A.R. M."/>
        </authorList>
    </citation>
    <scope>NUCLEOTIDE SEQUENCE [LARGE SCALE GENOMIC DNA]</scope>
    <source>
        <strain evidence="12">MTUNDRAET4 annotated genome</strain>
    </source>
</reference>
<evidence type="ECO:0000256" key="3">
    <source>
        <dbReference type="ARBA" id="ARBA00015325"/>
    </source>
</evidence>
<evidence type="ECO:0000256" key="4">
    <source>
        <dbReference type="ARBA" id="ARBA00022448"/>
    </source>
</evidence>
<dbReference type="EMBL" id="LR536450">
    <property type="protein sequence ID" value="VFU07489.1"/>
    <property type="molecule type" value="Genomic_DNA"/>
</dbReference>
<keyword evidence="5" id="KW-0472">Membrane</keyword>
<gene>
    <name evidence="12" type="ORF">MTUNDRAET4_0596</name>
</gene>
<evidence type="ECO:0000256" key="7">
    <source>
        <dbReference type="ARBA" id="ARBA00023186"/>
    </source>
</evidence>
<dbReference type="Pfam" id="PF14849">
    <property type="entry name" value="YidC_periplas"/>
    <property type="match status" value="1"/>
</dbReference>
<evidence type="ECO:0000313" key="13">
    <source>
        <dbReference type="Proteomes" id="UP000294360"/>
    </source>
</evidence>
<keyword evidence="6" id="KW-0653">Protein transport</keyword>
<evidence type="ECO:0000256" key="10">
    <source>
        <dbReference type="SAM" id="MobiDB-lite"/>
    </source>
</evidence>
<protein>
    <recommendedName>
        <fullName evidence="3">Membrane protein insertase YidC</fullName>
    </recommendedName>
    <alternativeName>
        <fullName evidence="9">Foldase YidC</fullName>
    </alternativeName>
    <alternativeName>
        <fullName evidence="8">Membrane integrase YidC</fullName>
    </alternativeName>
</protein>
<comment type="similarity">
    <text evidence="2">Belongs to the OXA1/ALB3/YidC family. Type 1 subfamily.</text>
</comment>
<keyword evidence="7" id="KW-0143">Chaperone</keyword>
<accession>A0A4U8YUK6</accession>
<evidence type="ECO:0000256" key="5">
    <source>
        <dbReference type="ARBA" id="ARBA00022475"/>
    </source>
</evidence>
<dbReference type="AlphaFoldDB" id="A0A4U8YUK6"/>
<proteinExistence type="inferred from homology"/>
<evidence type="ECO:0000256" key="8">
    <source>
        <dbReference type="ARBA" id="ARBA00033245"/>
    </source>
</evidence>
<feature type="domain" description="Membrane insertase YidC N-terminal" evidence="11">
    <location>
        <begin position="73"/>
        <end position="136"/>
    </location>
</feature>
<evidence type="ECO:0000313" key="12">
    <source>
        <dbReference type="EMBL" id="VFU07489.1"/>
    </source>
</evidence>
<keyword evidence="4" id="KW-0813">Transport</keyword>
<evidence type="ECO:0000256" key="2">
    <source>
        <dbReference type="ARBA" id="ARBA00010527"/>
    </source>
</evidence>
<dbReference type="KEGG" id="mtun:MTUNDRAET4_0596"/>
<feature type="region of interest" description="Disordered" evidence="10">
    <location>
        <begin position="24"/>
        <end position="51"/>
    </location>
</feature>
<evidence type="ECO:0000259" key="11">
    <source>
        <dbReference type="Pfam" id="PF14849"/>
    </source>
</evidence>
<sequence>MSCDRWLELFLCAEARSGAAVSAAAGADGAGRAAPSSSPSTAGAPQDAVSRDLSALDAAAPQTRAEALADSPRVKIETPAIFGSLALKGARIDDVALKAYRETVDPDSPNIILLSPPGAPDAYYAEAGFLSGAGAALALPPRRHALARRPRHADAANAGDAEL</sequence>
<dbReference type="InterPro" id="IPR038221">
    <property type="entry name" value="YidC_periplasmic_sf"/>
</dbReference>
<dbReference type="Proteomes" id="UP000294360">
    <property type="component" value="Chromosome"/>
</dbReference>
<organism evidence="12 13">
    <name type="scientific">Methylocella tundrae</name>
    <dbReference type="NCBI Taxonomy" id="227605"/>
    <lineage>
        <taxon>Bacteria</taxon>
        <taxon>Pseudomonadati</taxon>
        <taxon>Pseudomonadota</taxon>
        <taxon>Alphaproteobacteria</taxon>
        <taxon>Hyphomicrobiales</taxon>
        <taxon>Beijerinckiaceae</taxon>
        <taxon>Methylocella</taxon>
    </lineage>
</organism>
<evidence type="ECO:0000256" key="6">
    <source>
        <dbReference type="ARBA" id="ARBA00022927"/>
    </source>
</evidence>